<evidence type="ECO:0000313" key="1">
    <source>
        <dbReference type="EMBL" id="RHD59079.1"/>
    </source>
</evidence>
<protein>
    <submittedName>
        <fullName evidence="1">Transcriptional regulator</fullName>
    </submittedName>
</protein>
<reference evidence="1 2" key="1">
    <citation type="submission" date="2018-08" db="EMBL/GenBank/DDBJ databases">
        <title>A genome reference for cultivated species of the human gut microbiota.</title>
        <authorList>
            <person name="Zou Y."/>
            <person name="Xue W."/>
            <person name="Luo G."/>
        </authorList>
    </citation>
    <scope>NUCLEOTIDE SEQUENCE [LARGE SCALE GENOMIC DNA]</scope>
    <source>
        <strain evidence="1 2">AM31-10</strain>
    </source>
</reference>
<dbReference type="InterPro" id="IPR010982">
    <property type="entry name" value="Lambda_DNA-bd_dom_sf"/>
</dbReference>
<comment type="caution">
    <text evidence="1">The sequence shown here is derived from an EMBL/GenBank/DDBJ whole genome shotgun (WGS) entry which is preliminary data.</text>
</comment>
<dbReference type="Proteomes" id="UP000284361">
    <property type="component" value="Unassembled WGS sequence"/>
</dbReference>
<organism evidence="1 2">
    <name type="scientific">Phocaeicola plebeius</name>
    <dbReference type="NCBI Taxonomy" id="310297"/>
    <lineage>
        <taxon>Bacteria</taxon>
        <taxon>Pseudomonadati</taxon>
        <taxon>Bacteroidota</taxon>
        <taxon>Bacteroidia</taxon>
        <taxon>Bacteroidales</taxon>
        <taxon>Bacteroidaceae</taxon>
        <taxon>Phocaeicola</taxon>
    </lineage>
</organism>
<dbReference type="GO" id="GO:0003677">
    <property type="term" value="F:DNA binding"/>
    <property type="evidence" value="ECO:0007669"/>
    <property type="project" value="InterPro"/>
</dbReference>
<dbReference type="AlphaFoldDB" id="A0A414G2M4"/>
<proteinExistence type="predicted"/>
<dbReference type="Gene3D" id="1.10.260.40">
    <property type="entry name" value="lambda repressor-like DNA-binding domains"/>
    <property type="match status" value="1"/>
</dbReference>
<dbReference type="EMBL" id="QSJG01000001">
    <property type="protein sequence ID" value="RHD59079.1"/>
    <property type="molecule type" value="Genomic_DNA"/>
</dbReference>
<sequence>MLVRKKRTIKWLTDELGKKTAIMSKWYTNVLYTFDKNARLFDIDIQEHITGTNWIYDR</sequence>
<gene>
    <name evidence="1" type="ORF">DW789_00960</name>
</gene>
<name>A0A414G2M4_9BACT</name>
<accession>A0A414G2M4</accession>
<evidence type="ECO:0000313" key="2">
    <source>
        <dbReference type="Proteomes" id="UP000284361"/>
    </source>
</evidence>